<gene>
    <name evidence="1" type="ORF">SMTD_LOCUS16711</name>
</gene>
<protein>
    <submittedName>
        <fullName evidence="1">Uncharacterized protein</fullName>
    </submittedName>
</protein>
<keyword evidence="2" id="KW-1185">Reference proteome</keyword>
<dbReference type="Proteomes" id="UP000269396">
    <property type="component" value="Unassembled WGS sequence"/>
</dbReference>
<reference evidence="1 2" key="1">
    <citation type="submission" date="2018-11" db="EMBL/GenBank/DDBJ databases">
        <authorList>
            <consortium name="Pathogen Informatics"/>
        </authorList>
    </citation>
    <scope>NUCLEOTIDE SEQUENCE [LARGE SCALE GENOMIC DNA]</scope>
    <source>
        <strain>Denwood</strain>
        <strain evidence="2">Zambia</strain>
    </source>
</reference>
<proteinExistence type="predicted"/>
<evidence type="ECO:0000313" key="2">
    <source>
        <dbReference type="Proteomes" id="UP000269396"/>
    </source>
</evidence>
<dbReference type="AlphaFoldDB" id="A0A3P8JZP8"/>
<evidence type="ECO:0000313" key="1">
    <source>
        <dbReference type="EMBL" id="VDP72116.1"/>
    </source>
</evidence>
<organism evidence="1 2">
    <name type="scientific">Schistosoma mattheei</name>
    <dbReference type="NCBI Taxonomy" id="31246"/>
    <lineage>
        <taxon>Eukaryota</taxon>
        <taxon>Metazoa</taxon>
        <taxon>Spiralia</taxon>
        <taxon>Lophotrochozoa</taxon>
        <taxon>Platyhelminthes</taxon>
        <taxon>Trematoda</taxon>
        <taxon>Digenea</taxon>
        <taxon>Strigeidida</taxon>
        <taxon>Schistosomatoidea</taxon>
        <taxon>Schistosomatidae</taxon>
        <taxon>Schistosoma</taxon>
    </lineage>
</organism>
<accession>A0A3P8JZP8</accession>
<dbReference type="EMBL" id="UZAL01037575">
    <property type="protein sequence ID" value="VDP72116.1"/>
    <property type="molecule type" value="Genomic_DNA"/>
</dbReference>
<sequence length="72" mass="7854">MLNSSTCSSVLSLSLLTVVGNKLSLIFLNWSGSFTMGNDRNVNIIERSNTNICKLFRSKISAVNSDKSSILL</sequence>
<name>A0A3P8JZP8_9TREM</name>